<feature type="domain" description="ABC transmembrane type-1" evidence="9">
    <location>
        <begin position="332"/>
        <end position="537"/>
    </location>
</feature>
<feature type="transmembrane region" description="Helical" evidence="8">
    <location>
        <begin position="136"/>
        <end position="159"/>
    </location>
</feature>
<keyword evidence="6 8" id="KW-1133">Transmembrane helix</keyword>
<feature type="transmembrane region" description="Helical" evidence="8">
    <location>
        <begin position="12"/>
        <end position="38"/>
    </location>
</feature>
<protein>
    <submittedName>
        <fullName evidence="10">Iron(III) transport system permease protein</fullName>
    </submittedName>
</protein>
<feature type="transmembrane region" description="Helical" evidence="8">
    <location>
        <begin position="241"/>
        <end position="260"/>
    </location>
</feature>
<feature type="transmembrane region" description="Helical" evidence="8">
    <location>
        <begin position="216"/>
        <end position="235"/>
    </location>
</feature>
<evidence type="ECO:0000256" key="6">
    <source>
        <dbReference type="ARBA" id="ARBA00022989"/>
    </source>
</evidence>
<dbReference type="Gene3D" id="1.10.3720.10">
    <property type="entry name" value="MetI-like"/>
    <property type="match status" value="2"/>
</dbReference>
<name>A0A368YD55_9BACI</name>
<evidence type="ECO:0000313" key="11">
    <source>
        <dbReference type="Proteomes" id="UP000252585"/>
    </source>
</evidence>
<keyword evidence="4" id="KW-0997">Cell inner membrane</keyword>
<dbReference type="InterPro" id="IPR000515">
    <property type="entry name" value="MetI-like"/>
</dbReference>
<evidence type="ECO:0000256" key="8">
    <source>
        <dbReference type="RuleBase" id="RU363032"/>
    </source>
</evidence>
<feature type="transmembrane region" description="Helical" evidence="8">
    <location>
        <begin position="404"/>
        <end position="426"/>
    </location>
</feature>
<dbReference type="GO" id="GO:0055085">
    <property type="term" value="P:transmembrane transport"/>
    <property type="evidence" value="ECO:0007669"/>
    <property type="project" value="InterPro"/>
</dbReference>
<dbReference type="PANTHER" id="PTHR43357">
    <property type="entry name" value="INNER MEMBRANE ABC TRANSPORTER PERMEASE PROTEIN YDCV"/>
    <property type="match status" value="1"/>
</dbReference>
<dbReference type="AlphaFoldDB" id="A0A368YD55"/>
<feature type="transmembrane region" description="Helical" evidence="8">
    <location>
        <begin position="288"/>
        <end position="310"/>
    </location>
</feature>
<dbReference type="RefSeq" id="WP_114351208.1">
    <property type="nucleotide sequence ID" value="NZ_QPJJ01000001.1"/>
</dbReference>
<evidence type="ECO:0000313" key="10">
    <source>
        <dbReference type="EMBL" id="RCW77266.1"/>
    </source>
</evidence>
<dbReference type="CDD" id="cd06261">
    <property type="entry name" value="TM_PBP2"/>
    <property type="match status" value="2"/>
</dbReference>
<accession>A0A368YD55</accession>
<keyword evidence="7 8" id="KW-0472">Membrane</keyword>
<keyword evidence="5 8" id="KW-0812">Transmembrane</keyword>
<keyword evidence="3" id="KW-1003">Cell membrane</keyword>
<evidence type="ECO:0000256" key="3">
    <source>
        <dbReference type="ARBA" id="ARBA00022475"/>
    </source>
</evidence>
<feature type="transmembrane region" description="Helical" evidence="8">
    <location>
        <begin position="94"/>
        <end position="115"/>
    </location>
</feature>
<evidence type="ECO:0000259" key="9">
    <source>
        <dbReference type="PROSITE" id="PS50928"/>
    </source>
</evidence>
<dbReference type="InterPro" id="IPR035906">
    <property type="entry name" value="MetI-like_sf"/>
</dbReference>
<reference evidence="10 11" key="1">
    <citation type="submission" date="2018-07" db="EMBL/GenBank/DDBJ databases">
        <title>Genomic Encyclopedia of Type Strains, Phase IV (KMG-IV): sequencing the most valuable type-strain genomes for metagenomic binning, comparative biology and taxonomic classification.</title>
        <authorList>
            <person name="Goeker M."/>
        </authorList>
    </citation>
    <scope>NUCLEOTIDE SEQUENCE [LARGE SCALE GENOMIC DNA]</scope>
    <source>
        <strain evidence="10 11">DSM 27696</strain>
    </source>
</reference>
<sequence>MNQLRKWTPYFNIWTLLSVIIVLLVIAPNISIFISFFVESSENWAHVKEHILPELLKNTTLLIIFTSIGTILIGTSLAWLISAYQFPGKNFFKWALILPLAIPPYIAAYTYNGILNYTGVIQTTLRNRFDITVDQVYFDIMTLPGATFIFIFFLFPYVYTVTRAYLANQSAALVENARLFGRSNLAIFFQIILPISRAAIVGGTSLVILEVLNDYGVVQYFGVPTFSTAIFQTWFGMGDLAAAIKLAATLMIIIFMILFLESFLRRRKNFSYTTTKIRPLKPLRLTKWRAWTAFSYCMIVFSLGFLIPFIQLVDWMLLTYDKIADPVFLSLIKNSLFVAVIGSLMIVVFSIVVANFARIHRSIISNAFARVTILGYSIPGAVIAVGILTVFLEIDALLGEIYNFIGIDSVLFLSTSLFMLISAYVIRFLAVSYNSIEAGFEKIGTKYNEASRMLGMNITKSFWKVDFPMMKVPILSGFILAFVDILKELPLTLILRPFNFDTLSTKAFQYATDEQIHEAALASILIIVITAIAILIFHLVLESDERRS</sequence>
<feature type="domain" description="ABC transmembrane type-1" evidence="9">
    <location>
        <begin position="56"/>
        <end position="259"/>
    </location>
</feature>
<dbReference type="PANTHER" id="PTHR43357:SF3">
    <property type="entry name" value="FE(3+)-TRANSPORT SYSTEM PERMEASE PROTEIN FBPB 2"/>
    <property type="match status" value="1"/>
</dbReference>
<evidence type="ECO:0000256" key="2">
    <source>
        <dbReference type="ARBA" id="ARBA00022448"/>
    </source>
</evidence>
<dbReference type="OrthoDB" id="9776648at2"/>
<dbReference type="Pfam" id="PF00528">
    <property type="entry name" value="BPD_transp_1"/>
    <property type="match status" value="1"/>
</dbReference>
<keyword evidence="2 8" id="KW-0813">Transport</keyword>
<feature type="transmembrane region" description="Helical" evidence="8">
    <location>
        <begin position="336"/>
        <end position="356"/>
    </location>
</feature>
<feature type="transmembrane region" description="Helical" evidence="8">
    <location>
        <begin position="368"/>
        <end position="392"/>
    </location>
</feature>
<evidence type="ECO:0000256" key="1">
    <source>
        <dbReference type="ARBA" id="ARBA00004429"/>
    </source>
</evidence>
<keyword evidence="11" id="KW-1185">Reference proteome</keyword>
<dbReference type="GO" id="GO:0005886">
    <property type="term" value="C:plasma membrane"/>
    <property type="evidence" value="ECO:0007669"/>
    <property type="project" value="UniProtKB-SubCell"/>
</dbReference>
<feature type="transmembrane region" description="Helical" evidence="8">
    <location>
        <begin position="462"/>
        <end position="483"/>
    </location>
</feature>
<evidence type="ECO:0000256" key="4">
    <source>
        <dbReference type="ARBA" id="ARBA00022519"/>
    </source>
</evidence>
<organism evidence="10 11">
    <name type="scientific">Saliterribacillus persicus</name>
    <dbReference type="NCBI Taxonomy" id="930114"/>
    <lineage>
        <taxon>Bacteria</taxon>
        <taxon>Bacillati</taxon>
        <taxon>Bacillota</taxon>
        <taxon>Bacilli</taxon>
        <taxon>Bacillales</taxon>
        <taxon>Bacillaceae</taxon>
        <taxon>Saliterribacillus</taxon>
    </lineage>
</organism>
<dbReference type="EMBL" id="QPJJ01000001">
    <property type="protein sequence ID" value="RCW77266.1"/>
    <property type="molecule type" value="Genomic_DNA"/>
</dbReference>
<evidence type="ECO:0000256" key="5">
    <source>
        <dbReference type="ARBA" id="ARBA00022692"/>
    </source>
</evidence>
<gene>
    <name evidence="10" type="ORF">DFR57_101135</name>
</gene>
<feature type="transmembrane region" description="Helical" evidence="8">
    <location>
        <begin position="59"/>
        <end position="82"/>
    </location>
</feature>
<comment type="caution">
    <text evidence="10">The sequence shown here is derived from an EMBL/GenBank/DDBJ whole genome shotgun (WGS) entry which is preliminary data.</text>
</comment>
<feature type="transmembrane region" description="Helical" evidence="8">
    <location>
        <begin position="519"/>
        <end position="541"/>
    </location>
</feature>
<comment type="similarity">
    <text evidence="8">Belongs to the binding-protein-dependent transport system permease family.</text>
</comment>
<dbReference type="Proteomes" id="UP000252585">
    <property type="component" value="Unassembled WGS sequence"/>
</dbReference>
<dbReference type="SUPFAM" id="SSF161098">
    <property type="entry name" value="MetI-like"/>
    <property type="match status" value="2"/>
</dbReference>
<evidence type="ECO:0000256" key="7">
    <source>
        <dbReference type="ARBA" id="ARBA00023136"/>
    </source>
</evidence>
<proteinExistence type="inferred from homology"/>
<comment type="subcellular location">
    <subcellularLocation>
        <location evidence="1">Cell inner membrane</location>
        <topology evidence="1">Multi-pass membrane protein</topology>
    </subcellularLocation>
    <subcellularLocation>
        <location evidence="8">Cell membrane</location>
        <topology evidence="8">Multi-pass membrane protein</topology>
    </subcellularLocation>
</comment>
<dbReference type="PROSITE" id="PS50928">
    <property type="entry name" value="ABC_TM1"/>
    <property type="match status" value="2"/>
</dbReference>
<feature type="transmembrane region" description="Helical" evidence="8">
    <location>
        <begin position="187"/>
        <end position="209"/>
    </location>
</feature>